<reference evidence="2 3" key="1">
    <citation type="submission" date="2015-05" db="EMBL/GenBank/DDBJ databases">
        <title>Distinctive expansion of gene families associated with plant cell wall degradation and secondary metabolism in the genomes of grapevine trunk pathogens.</title>
        <authorList>
            <person name="Lawrence D.P."/>
            <person name="Travadon R."/>
            <person name="Rolshausen P.E."/>
            <person name="Baumgartner K."/>
        </authorList>
    </citation>
    <scope>NUCLEOTIDE SEQUENCE [LARGE SCALE GENOMIC DNA]</scope>
    <source>
        <strain evidence="2">UCRPC4</strain>
    </source>
</reference>
<dbReference type="GO" id="GO:0005975">
    <property type="term" value="P:carbohydrate metabolic process"/>
    <property type="evidence" value="ECO:0007669"/>
    <property type="project" value="InterPro"/>
</dbReference>
<dbReference type="InterPro" id="IPR007822">
    <property type="entry name" value="LANC-like"/>
</dbReference>
<feature type="binding site" evidence="1">
    <location>
        <position position="259"/>
    </location>
    <ligand>
        <name>Zn(2+)</name>
        <dbReference type="ChEBI" id="CHEBI:29105"/>
    </ligand>
</feature>
<dbReference type="PANTHER" id="PTHR12736:SF7">
    <property type="entry name" value="LANC-LIKE PROTEIN 3"/>
    <property type="match status" value="1"/>
</dbReference>
<dbReference type="Pfam" id="PF05147">
    <property type="entry name" value="LANC_like"/>
    <property type="match status" value="1"/>
</dbReference>
<comment type="caution">
    <text evidence="2">The sequence shown here is derived from an EMBL/GenBank/DDBJ whole genome shotgun (WGS) entry which is preliminary data.</text>
</comment>
<dbReference type="SMART" id="SM01260">
    <property type="entry name" value="LANC_like"/>
    <property type="match status" value="1"/>
</dbReference>
<dbReference type="PRINTS" id="PR01950">
    <property type="entry name" value="LANCSUPER"/>
</dbReference>
<dbReference type="EMBL" id="LCWF01000147">
    <property type="protein sequence ID" value="KKY17382.1"/>
    <property type="molecule type" value="Genomic_DNA"/>
</dbReference>
<evidence type="ECO:0000313" key="2">
    <source>
        <dbReference type="EMBL" id="KKY17382.1"/>
    </source>
</evidence>
<name>A0A0G2E2X3_PHACM</name>
<accession>A0A0G2E2X3</accession>
<dbReference type="OrthoDB" id="10257263at2759"/>
<dbReference type="GO" id="GO:0031179">
    <property type="term" value="P:peptide modification"/>
    <property type="evidence" value="ECO:0007669"/>
    <property type="project" value="InterPro"/>
</dbReference>
<feature type="binding site" evidence="1">
    <location>
        <position position="307"/>
    </location>
    <ligand>
        <name>Zn(2+)</name>
        <dbReference type="ChEBI" id="CHEBI:29105"/>
    </ligand>
</feature>
<dbReference type="Proteomes" id="UP000053317">
    <property type="component" value="Unassembled WGS sequence"/>
</dbReference>
<dbReference type="InterPro" id="IPR012341">
    <property type="entry name" value="6hp_glycosidase-like_sf"/>
</dbReference>
<keyword evidence="3" id="KW-1185">Reference proteome</keyword>
<dbReference type="PANTHER" id="PTHR12736">
    <property type="entry name" value="LANC-LIKE PROTEIN"/>
    <property type="match status" value="1"/>
</dbReference>
<dbReference type="Gene3D" id="1.50.10.10">
    <property type="match status" value="1"/>
</dbReference>
<organism evidence="2 3">
    <name type="scientific">Phaeomoniella chlamydospora</name>
    <name type="common">Phaeoacremonium chlamydosporum</name>
    <dbReference type="NCBI Taxonomy" id="158046"/>
    <lineage>
        <taxon>Eukaryota</taxon>
        <taxon>Fungi</taxon>
        <taxon>Dikarya</taxon>
        <taxon>Ascomycota</taxon>
        <taxon>Pezizomycotina</taxon>
        <taxon>Eurotiomycetes</taxon>
        <taxon>Chaetothyriomycetidae</taxon>
        <taxon>Phaeomoniellales</taxon>
        <taxon>Phaeomoniellaceae</taxon>
        <taxon>Phaeomoniella</taxon>
    </lineage>
</organism>
<dbReference type="AlphaFoldDB" id="A0A0G2E2X3"/>
<keyword evidence="1" id="KW-0479">Metal-binding</keyword>
<proteinExistence type="predicted"/>
<sequence>MSYFENTGKPFKEVDARVELIAQLERILTHTPPSTDFASRSRGHGLYSGIRSTSFLFCRLSKLYPELKVRGLRLERIARSYLDAASPTAADSPDPSHCGIANELLLNLTLKVLLNEGKIAIDNARNLCSYAETILRTNHPDSSSNEWLYGRAGYLYFLRTVYQHLQSVDGATARTVYETMRRVAAGISAAPYPWTWHGKAYLGGAHGLVGIITQIVLSFPESASSMTKQLSGLLALQSTTSGNFPSSLPPHGDRLVQFCHGAPGFIASLSSLRPYFPDLQDRIDASLARARECVWERGLLTKNPCLCHGISGNAVVLGSEGRTRTFLSFTTREALQEIDYRGDDHGIDGYLGLYSGEAGRAWAWAVMDLELFDKFIGYNDI</sequence>
<evidence type="ECO:0000313" key="3">
    <source>
        <dbReference type="Proteomes" id="UP000053317"/>
    </source>
</evidence>
<gene>
    <name evidence="2" type="ORF">UCRPC4_g05626</name>
</gene>
<feature type="binding site" evidence="1">
    <location>
        <position position="308"/>
    </location>
    <ligand>
        <name>Zn(2+)</name>
        <dbReference type="ChEBI" id="CHEBI:29105"/>
    </ligand>
</feature>
<evidence type="ECO:0000256" key="1">
    <source>
        <dbReference type="PIRSR" id="PIRSR607822-1"/>
    </source>
</evidence>
<reference evidence="2 3" key="2">
    <citation type="submission" date="2015-05" db="EMBL/GenBank/DDBJ databases">
        <authorList>
            <person name="Morales-Cruz A."/>
            <person name="Amrine K.C."/>
            <person name="Cantu D."/>
        </authorList>
    </citation>
    <scope>NUCLEOTIDE SEQUENCE [LARGE SCALE GENOMIC DNA]</scope>
    <source>
        <strain evidence="2">UCRPC4</strain>
    </source>
</reference>
<dbReference type="SUPFAM" id="SSF158745">
    <property type="entry name" value="LanC-like"/>
    <property type="match status" value="1"/>
</dbReference>
<dbReference type="GO" id="GO:0005886">
    <property type="term" value="C:plasma membrane"/>
    <property type="evidence" value="ECO:0007669"/>
    <property type="project" value="TreeGrafter"/>
</dbReference>
<dbReference type="GO" id="GO:0046872">
    <property type="term" value="F:metal ion binding"/>
    <property type="evidence" value="ECO:0007669"/>
    <property type="project" value="UniProtKB-KW"/>
</dbReference>
<keyword evidence="1" id="KW-0862">Zinc</keyword>
<dbReference type="CDD" id="cd04794">
    <property type="entry name" value="euk_LANCL"/>
    <property type="match status" value="1"/>
</dbReference>
<protein>
    <submittedName>
        <fullName evidence="2">Putative lanthionine synthetase c-like protein 1</fullName>
    </submittedName>
</protein>